<sequence>MIKDQTDYRFIYRADLFENYPKVSLKKGVVKAKDLLQKALSQGQFEYQFSKEKDILIKAKSSEVTADKHSTSAQQYTITGVVLDDKGMPLPGVNVILKGKNKGAFTDFDGKYSIKLKNIDKNTMLTFSYVGFKIQEVVIGNKTVVDVIMVADFSGLNEVVVIGYGTSTVKDATGVISRISAKEIDDAPAGASVEGLLQGKASGG</sequence>
<dbReference type="Proteomes" id="UP000029643">
    <property type="component" value="Unassembled WGS sequence"/>
</dbReference>
<comment type="caution">
    <text evidence="1">The sequence shown here is derived from an EMBL/GenBank/DDBJ whole genome shotgun (WGS) entry which is preliminary data.</text>
</comment>
<proteinExistence type="predicted"/>
<evidence type="ECO:0000313" key="2">
    <source>
        <dbReference type="Proteomes" id="UP000029643"/>
    </source>
</evidence>
<dbReference type="Gene3D" id="2.60.40.1120">
    <property type="entry name" value="Carboxypeptidase-like, regulatory domain"/>
    <property type="match status" value="1"/>
</dbReference>
<dbReference type="Pfam" id="PF13715">
    <property type="entry name" value="CarbopepD_reg_2"/>
    <property type="match status" value="1"/>
</dbReference>
<organism evidence="1 2">
    <name type="scientific">Algibacter lectus</name>
    <dbReference type="NCBI Taxonomy" id="221126"/>
    <lineage>
        <taxon>Bacteria</taxon>
        <taxon>Pseudomonadati</taxon>
        <taxon>Bacteroidota</taxon>
        <taxon>Flavobacteriia</taxon>
        <taxon>Flavobacteriales</taxon>
        <taxon>Flavobacteriaceae</taxon>
        <taxon>Algibacter</taxon>
    </lineage>
</organism>
<protein>
    <submittedName>
        <fullName evidence="1">Putative outer membrane protein</fullName>
    </submittedName>
</protein>
<dbReference type="InterPro" id="IPR008969">
    <property type="entry name" value="CarboxyPept-like_regulatory"/>
</dbReference>
<gene>
    <name evidence="1" type="ORF">JCM19274_260</name>
</gene>
<dbReference type="AlphaFoldDB" id="A0A090WZX9"/>
<evidence type="ECO:0000313" key="1">
    <source>
        <dbReference type="EMBL" id="GAL82695.1"/>
    </source>
</evidence>
<name>A0A090WZX9_9FLAO</name>
<accession>A0A090WZX9</accession>
<reference evidence="1" key="1">
    <citation type="journal article" date="2014" name="Genome Announc.">
        <title>Draft Genome Sequences of Marine Flavobacterium Algibacter lectus Strains SS8 and NR4.</title>
        <authorList>
            <person name="Takatani N."/>
            <person name="Nakanishi M."/>
            <person name="Meirelles P."/>
            <person name="Mino S."/>
            <person name="Suda W."/>
            <person name="Oshima K."/>
            <person name="Hattori M."/>
            <person name="Ohkuma M."/>
            <person name="Hosokawa M."/>
            <person name="Miyashita K."/>
            <person name="Thompson F.L."/>
            <person name="Niwa A."/>
            <person name="Sawabe T."/>
            <person name="Sawabe T."/>
        </authorList>
    </citation>
    <scope>NUCLEOTIDE SEQUENCE [LARGE SCALE GENOMIC DNA]</scope>
    <source>
        <strain evidence="1">JCM 19274</strain>
    </source>
</reference>
<dbReference type="SUPFAM" id="SSF49464">
    <property type="entry name" value="Carboxypeptidase regulatory domain-like"/>
    <property type="match status" value="1"/>
</dbReference>
<dbReference type="EMBL" id="BBNU01000041">
    <property type="protein sequence ID" value="GAL82695.1"/>
    <property type="molecule type" value="Genomic_DNA"/>
</dbReference>